<evidence type="ECO:0000256" key="4">
    <source>
        <dbReference type="ARBA" id="ARBA00022475"/>
    </source>
</evidence>
<dbReference type="InterPro" id="IPR011006">
    <property type="entry name" value="CheY-like_superfamily"/>
</dbReference>
<evidence type="ECO:0000256" key="14">
    <source>
        <dbReference type="ARBA" id="ARBA00023306"/>
    </source>
</evidence>
<dbReference type="PANTHER" id="PTHR45339:SF1">
    <property type="entry name" value="HYBRID SIGNAL TRANSDUCTION HISTIDINE KINASE J"/>
    <property type="match status" value="1"/>
</dbReference>
<dbReference type="InterPro" id="IPR035965">
    <property type="entry name" value="PAS-like_dom_sf"/>
</dbReference>
<dbReference type="EMBL" id="CP000153">
    <property type="protein sequence ID" value="ABB43500.1"/>
    <property type="molecule type" value="Genomic_DNA"/>
</dbReference>
<feature type="domain" description="PAS" evidence="20">
    <location>
        <begin position="488"/>
        <end position="534"/>
    </location>
</feature>
<dbReference type="GO" id="GO:0000155">
    <property type="term" value="F:phosphorelay sensor kinase activity"/>
    <property type="evidence" value="ECO:0007669"/>
    <property type="project" value="InterPro"/>
</dbReference>
<dbReference type="eggNOG" id="COG3221">
    <property type="taxonomic scope" value="Bacteria"/>
</dbReference>
<dbReference type="InterPro" id="IPR000014">
    <property type="entry name" value="PAS"/>
</dbReference>
<dbReference type="Gene3D" id="3.30.450.20">
    <property type="entry name" value="PAS domain"/>
    <property type="match status" value="4"/>
</dbReference>
<dbReference type="InterPro" id="IPR036097">
    <property type="entry name" value="HisK_dim/P_sf"/>
</dbReference>
<keyword evidence="14" id="KW-0131">Cell cycle</keyword>
<evidence type="ECO:0000256" key="1">
    <source>
        <dbReference type="ARBA" id="ARBA00000085"/>
    </source>
</evidence>
<dbReference type="InterPro" id="IPR003594">
    <property type="entry name" value="HATPase_dom"/>
</dbReference>
<dbReference type="SMART" id="SM00388">
    <property type="entry name" value="HisKA"/>
    <property type="match status" value="1"/>
</dbReference>
<dbReference type="SMART" id="SM00448">
    <property type="entry name" value="REC"/>
    <property type="match status" value="1"/>
</dbReference>
<dbReference type="Pfam" id="PF08448">
    <property type="entry name" value="PAS_4"/>
    <property type="match status" value="1"/>
</dbReference>
<dbReference type="InterPro" id="IPR003661">
    <property type="entry name" value="HisK_dim/P_dom"/>
</dbReference>
<dbReference type="Pfam" id="PF08447">
    <property type="entry name" value="PAS_3"/>
    <property type="match status" value="1"/>
</dbReference>
<comment type="catalytic activity">
    <reaction evidence="1">
        <text>ATP + protein L-histidine = ADP + protein N-phospho-L-histidine.</text>
        <dbReference type="EC" id="2.7.13.3"/>
    </reaction>
</comment>
<dbReference type="eggNOG" id="COG2205">
    <property type="taxonomic scope" value="Bacteria"/>
</dbReference>
<evidence type="ECO:0000256" key="5">
    <source>
        <dbReference type="ARBA" id="ARBA00022553"/>
    </source>
</evidence>
<dbReference type="Pfam" id="PF00512">
    <property type="entry name" value="HisKA"/>
    <property type="match status" value="1"/>
</dbReference>
<dbReference type="Gene3D" id="1.10.287.130">
    <property type="match status" value="1"/>
</dbReference>
<evidence type="ECO:0000256" key="15">
    <source>
        <dbReference type="PROSITE-ProRule" id="PRU00110"/>
    </source>
</evidence>
<reference evidence="23 24" key="1">
    <citation type="journal article" date="2008" name="Appl. Environ. Microbiol.">
        <title>Genome of the epsilonproteobacterial chemolithoautotroph Sulfurimonas denitrificans.</title>
        <authorList>
            <person name="Sievert S.M."/>
            <person name="Scott K.M."/>
            <person name="Klotz M.G."/>
            <person name="Chain P.S.G."/>
            <person name="Hauser L.J."/>
            <person name="Hemp J."/>
            <person name="Huegler M."/>
            <person name="Land M."/>
            <person name="Lapidus A."/>
            <person name="Larimer F.W."/>
            <person name="Lucas S."/>
            <person name="Malfatti S.A."/>
            <person name="Meyer F."/>
            <person name="Paulsen I.T."/>
            <person name="Ren Q."/>
            <person name="Simon J."/>
            <person name="Bailey K."/>
            <person name="Diaz E."/>
            <person name="Fitzpatrick K.A."/>
            <person name="Glover B."/>
            <person name="Gwatney N."/>
            <person name="Korajkic A."/>
            <person name="Long A."/>
            <person name="Mobberley J.M."/>
            <person name="Pantry S.N."/>
            <person name="Pazder G."/>
            <person name="Peterson S."/>
            <person name="Quintanilla J.D."/>
            <person name="Sprinkle R."/>
            <person name="Stephens J."/>
            <person name="Thomas P."/>
            <person name="Vaughn R."/>
            <person name="Weber M.J."/>
            <person name="Wooten L.L."/>
        </authorList>
    </citation>
    <scope>NUCLEOTIDE SEQUENCE [LARGE SCALE GENOMIC DNA]</scope>
    <source>
        <strain evidence="24">ATCC 33889 / DSM 1251</strain>
    </source>
</reference>
<dbReference type="STRING" id="326298.Suden_0219"/>
<dbReference type="InterPro" id="IPR036641">
    <property type="entry name" value="HPT_dom_sf"/>
</dbReference>
<dbReference type="PROSITE" id="PS50113">
    <property type="entry name" value="PAC"/>
    <property type="match status" value="2"/>
</dbReference>
<keyword evidence="7" id="KW-0812">Transmembrane</keyword>
<dbReference type="CDD" id="cd16922">
    <property type="entry name" value="HATPase_EvgS-ArcB-TorS-like"/>
    <property type="match status" value="1"/>
</dbReference>
<evidence type="ECO:0000259" key="20">
    <source>
        <dbReference type="PROSITE" id="PS50112"/>
    </source>
</evidence>
<dbReference type="eggNOG" id="COG5002">
    <property type="taxonomic scope" value="Bacteria"/>
</dbReference>
<comment type="subcellular location">
    <subcellularLocation>
        <location evidence="2">Cell membrane</location>
        <topology evidence="2">Multi-pass membrane protein</topology>
    </subcellularLocation>
</comment>
<accession>Q30U31</accession>
<dbReference type="InterPro" id="IPR008207">
    <property type="entry name" value="Sig_transdc_His_kin_Hpt_dom"/>
</dbReference>
<evidence type="ECO:0000256" key="17">
    <source>
        <dbReference type="SAM" id="Coils"/>
    </source>
</evidence>
<dbReference type="InterPro" id="IPR036890">
    <property type="entry name" value="HATPase_C_sf"/>
</dbReference>
<dbReference type="SMART" id="SM00086">
    <property type="entry name" value="PAC"/>
    <property type="match status" value="3"/>
</dbReference>
<feature type="modified residue" description="Phosphohistidine" evidence="15">
    <location>
        <position position="1321"/>
    </location>
</feature>
<keyword evidence="10" id="KW-0067">ATP-binding</keyword>
<dbReference type="PROSITE" id="PS50112">
    <property type="entry name" value="PAS"/>
    <property type="match status" value="3"/>
</dbReference>
<dbReference type="Gene3D" id="3.30.565.10">
    <property type="entry name" value="Histidine kinase-like ATPase, C-terminal domain"/>
    <property type="match status" value="1"/>
</dbReference>
<dbReference type="PROSITE" id="PS50894">
    <property type="entry name" value="HPT"/>
    <property type="match status" value="1"/>
</dbReference>
<keyword evidence="5 16" id="KW-0597">Phosphoprotein</keyword>
<feature type="domain" description="PAC" evidence="21">
    <location>
        <begin position="538"/>
        <end position="591"/>
    </location>
</feature>
<feature type="domain" description="PAS" evidence="20">
    <location>
        <begin position="592"/>
        <end position="662"/>
    </location>
</feature>
<dbReference type="FunFam" id="1.10.287.130:FF:000038">
    <property type="entry name" value="Sensory transduction histidine kinase"/>
    <property type="match status" value="1"/>
</dbReference>
<dbReference type="Pfam" id="PF02518">
    <property type="entry name" value="HATPase_c"/>
    <property type="match status" value="1"/>
</dbReference>
<keyword evidence="12" id="KW-0902">Two-component regulatory system</keyword>
<evidence type="ECO:0000313" key="24">
    <source>
        <dbReference type="Proteomes" id="UP000002714"/>
    </source>
</evidence>
<dbReference type="CDD" id="cd17546">
    <property type="entry name" value="REC_hyHK_CKI1_RcsC-like"/>
    <property type="match status" value="1"/>
</dbReference>
<dbReference type="Gene3D" id="3.40.50.2300">
    <property type="match status" value="1"/>
</dbReference>
<keyword evidence="4" id="KW-1003">Cell membrane</keyword>
<dbReference type="PROSITE" id="PS50109">
    <property type="entry name" value="HIS_KIN"/>
    <property type="match status" value="1"/>
</dbReference>
<dbReference type="SMART" id="SM00387">
    <property type="entry name" value="HATPase_c"/>
    <property type="match status" value="1"/>
</dbReference>
<keyword evidence="11" id="KW-1133">Transmembrane helix</keyword>
<name>Q30U31_SULDN</name>
<evidence type="ECO:0000256" key="13">
    <source>
        <dbReference type="ARBA" id="ARBA00023136"/>
    </source>
</evidence>
<keyword evidence="13" id="KW-0472">Membrane</keyword>
<keyword evidence="8" id="KW-0547">Nucleotide-binding</keyword>
<proteinExistence type="predicted"/>
<dbReference type="InterPro" id="IPR001789">
    <property type="entry name" value="Sig_transdc_resp-reg_receiver"/>
</dbReference>
<keyword evidence="24" id="KW-1185">Reference proteome</keyword>
<feature type="domain" description="PAC" evidence="21">
    <location>
        <begin position="666"/>
        <end position="718"/>
    </location>
</feature>
<dbReference type="SUPFAM" id="SSF53850">
    <property type="entry name" value="Periplasmic binding protein-like II"/>
    <property type="match status" value="1"/>
</dbReference>
<feature type="domain" description="PAS" evidence="20">
    <location>
        <begin position="328"/>
        <end position="380"/>
    </location>
</feature>
<dbReference type="PANTHER" id="PTHR45339">
    <property type="entry name" value="HYBRID SIGNAL TRANSDUCTION HISTIDINE KINASE J"/>
    <property type="match status" value="1"/>
</dbReference>
<dbReference type="Gene3D" id="1.20.120.160">
    <property type="entry name" value="HPT domain"/>
    <property type="match status" value="1"/>
</dbReference>
<evidence type="ECO:0000256" key="6">
    <source>
        <dbReference type="ARBA" id="ARBA00022679"/>
    </source>
</evidence>
<feature type="modified residue" description="4-aspartylphosphate" evidence="16">
    <location>
        <position position="1185"/>
    </location>
</feature>
<evidence type="ECO:0000256" key="7">
    <source>
        <dbReference type="ARBA" id="ARBA00022692"/>
    </source>
</evidence>
<dbReference type="RefSeq" id="WP_011371855.1">
    <property type="nucleotide sequence ID" value="NC_007575.1"/>
</dbReference>
<keyword evidence="17" id="KW-0175">Coiled coil</keyword>
<evidence type="ECO:0000259" key="22">
    <source>
        <dbReference type="PROSITE" id="PS50894"/>
    </source>
</evidence>
<dbReference type="OrthoDB" id="5372021at2"/>
<evidence type="ECO:0000256" key="8">
    <source>
        <dbReference type="ARBA" id="ARBA00022741"/>
    </source>
</evidence>
<dbReference type="KEGG" id="tdn:Suden_0219"/>
<dbReference type="Gene3D" id="3.40.190.10">
    <property type="entry name" value="Periplasmic binding protein-like II"/>
    <property type="match status" value="2"/>
</dbReference>
<dbReference type="EC" id="2.7.13.3" evidence="3"/>
<dbReference type="Proteomes" id="UP000002714">
    <property type="component" value="Chromosome"/>
</dbReference>
<keyword evidence="6 23" id="KW-0808">Transferase</keyword>
<feature type="coiled-coil region" evidence="17">
    <location>
        <begin position="851"/>
        <end position="881"/>
    </location>
</feature>
<dbReference type="Pfam" id="PF01627">
    <property type="entry name" value="Hpt"/>
    <property type="match status" value="1"/>
</dbReference>
<dbReference type="GO" id="GO:0005886">
    <property type="term" value="C:plasma membrane"/>
    <property type="evidence" value="ECO:0007669"/>
    <property type="project" value="UniProtKB-SubCell"/>
</dbReference>
<feature type="domain" description="HPt" evidence="22">
    <location>
        <begin position="1283"/>
        <end position="1374"/>
    </location>
</feature>
<dbReference type="PROSITE" id="PS50110">
    <property type="entry name" value="RESPONSE_REGULATORY"/>
    <property type="match status" value="1"/>
</dbReference>
<feature type="domain" description="Response regulatory" evidence="19">
    <location>
        <begin position="1134"/>
        <end position="1250"/>
    </location>
</feature>
<dbReference type="CDD" id="cd00082">
    <property type="entry name" value="HisKA"/>
    <property type="match status" value="1"/>
</dbReference>
<dbReference type="InterPro" id="IPR013655">
    <property type="entry name" value="PAS_fold_3"/>
</dbReference>
<sequence length="1452" mass="166542">MKKTFIIISFLFTSLYAHESVKFGVFAYKGVEQTRKQYEPLVKALNEKLDKKIILEVLTQQEINEKISKKELDIVTTNPTHFLSIRDKYALSGAIATLNGYDKGVITNKLAGVIIVRPESEIKNLKDIKNKIIAAPSKSHMGGYRAQAYELFLAGVDISKKSKKIIEMKGSHQEVVKAVLTGVIDVGFIRDGILEEMIYKKEISEGDIRVVNEQKGVDYPYKISTKLYPEWPVFSLPHLEEEIVKDFIAALFSLKPNDEMKKNGIYNYTLPADYLQVEELSRTLRLPPFDKAIDVTFMDILNSHKIELIIIFISLLLGLFYHLRERRRKNFISSLLSNIGEGVYGIDNNGNCTWINKKALNMLGYSEKEILHKNQHDIFHSHKPSREKYNADECPINLTSKDKVTRTLNEHFIKKDGSLLPIILTVTSIDEGGAIVVFRDISNSIAKEQALKRSERELRLEKQRLDAIIQGTNVGTGEWNIQTGDTIFNERWAEIIGYTLDEISPTSIDTWEKFSHPDDFIATKKLLEEHLDGKTEYFESEMRMKHKNGHWVWVVDRAKVFEWDKDGKPVLMSGTHQDITERKLAQEKIEHINNQLESLLESIPDLIWMKDVNGVYITCNKRFEDFFGASLDEIKGKTDYDFVSKELADFFREHDKKAMHSNVPLTNFEEITFAVDSHKEFLQTTKTAVRGRNGEILGILGIGRDLSELKRSEQKLRDSKELLDLFFKQSMHGFFFMMLDEPIEWNDSIDKEKTLDYVFEHQRVTKINEAMLEQYKAKEEEFLGFTPTDFFKHNIEEGRDIWRELFSRGIYHVNTNEQKFDGTPMVIDGDYICLYNSEGKITGHFGVQREITQDIRDKEALQEAKEEAERANNSKSEFLANMSHEIRTPMNAIIGFSEILLESDLDEKQLHQLHKINSSSKMLLSIINDILDFSKIEANRLEIEHREFNLESILSKIKMLFKQTALDKGLEFYCNVEEGVPSMVVADELRITQVLINLLGNAIKFTKEGAVKVDLKISKKDEKSATLLFSVIDSGIGISQNQIEKLFKPFSQADDSITRRYGGSGLGLSISSRLVSAMGGEIDVKSKEGVGSTFSFEIIVGVNSWSQNSLKLENMDISKDASKLLKYPDFSNVKLLLVEDNEINQEITTEILKKVKITPDLANNGKEAVDIFVAKPNYYDIILMDIQMPIMSGYEATKIIREHDKEIPIIALTAAAMIEDRHKTLDAGMNDHLSKPIDSNEMFSSIAKWLDIDFTIKQKSSNTKVKDSAVLDLEYAINELNLNSDILHKILSKFYEELESDFASLVELLHVEDKSAKSLIHALKGVSSNIGAKELASIATYIDTQLKKAQAIKPEDIALLKEAIERVKEKIVSYLRENPLQEDEMREEDFKNLYLEVSQDIKNGTMVEFQNQQLLFNLLKTKVNRHELELWMREMDNFDYDKAYNIMKEWQL</sequence>
<evidence type="ECO:0000256" key="12">
    <source>
        <dbReference type="ARBA" id="ARBA00023012"/>
    </source>
</evidence>
<dbReference type="Pfam" id="PF12974">
    <property type="entry name" value="Phosphonate-bd"/>
    <property type="match status" value="1"/>
</dbReference>
<dbReference type="GO" id="GO:0005524">
    <property type="term" value="F:ATP binding"/>
    <property type="evidence" value="ECO:0007669"/>
    <property type="project" value="UniProtKB-KW"/>
</dbReference>
<gene>
    <name evidence="23" type="ordered locus">Suden_0219</name>
</gene>
<dbReference type="InterPro" id="IPR013656">
    <property type="entry name" value="PAS_4"/>
</dbReference>
<dbReference type="Pfam" id="PF13426">
    <property type="entry name" value="PAS_9"/>
    <property type="match status" value="2"/>
</dbReference>
<dbReference type="SUPFAM" id="SSF55785">
    <property type="entry name" value="PYP-like sensor domain (PAS domain)"/>
    <property type="match status" value="4"/>
</dbReference>
<keyword evidence="9 23" id="KW-0418">Kinase</keyword>
<dbReference type="InterPro" id="IPR005467">
    <property type="entry name" value="His_kinase_dom"/>
</dbReference>
<dbReference type="CDD" id="cd00130">
    <property type="entry name" value="PAS"/>
    <property type="match status" value="3"/>
</dbReference>
<dbReference type="SUPFAM" id="SSF52172">
    <property type="entry name" value="CheY-like"/>
    <property type="match status" value="1"/>
</dbReference>
<evidence type="ECO:0000313" key="23">
    <source>
        <dbReference type="EMBL" id="ABB43500.1"/>
    </source>
</evidence>
<evidence type="ECO:0000256" key="10">
    <source>
        <dbReference type="ARBA" id="ARBA00022840"/>
    </source>
</evidence>
<dbReference type="HOGENOM" id="CLU_251220_0_0_7"/>
<evidence type="ECO:0000259" key="18">
    <source>
        <dbReference type="PROSITE" id="PS50109"/>
    </source>
</evidence>
<dbReference type="InterPro" id="IPR001610">
    <property type="entry name" value="PAC"/>
</dbReference>
<dbReference type="Pfam" id="PF00072">
    <property type="entry name" value="Response_reg"/>
    <property type="match status" value="1"/>
</dbReference>
<feature type="domain" description="Histidine kinase" evidence="18">
    <location>
        <begin position="881"/>
        <end position="1102"/>
    </location>
</feature>
<dbReference type="NCBIfam" id="TIGR00229">
    <property type="entry name" value="sensory_box"/>
    <property type="match status" value="3"/>
</dbReference>
<evidence type="ECO:0000256" key="9">
    <source>
        <dbReference type="ARBA" id="ARBA00022777"/>
    </source>
</evidence>
<evidence type="ECO:0000259" key="21">
    <source>
        <dbReference type="PROSITE" id="PS50113"/>
    </source>
</evidence>
<evidence type="ECO:0000256" key="3">
    <source>
        <dbReference type="ARBA" id="ARBA00012438"/>
    </source>
</evidence>
<evidence type="ECO:0000256" key="16">
    <source>
        <dbReference type="PROSITE-ProRule" id="PRU00169"/>
    </source>
</evidence>
<dbReference type="InterPro" id="IPR004358">
    <property type="entry name" value="Sig_transdc_His_kin-like_C"/>
</dbReference>
<dbReference type="GO" id="GO:0006355">
    <property type="term" value="P:regulation of DNA-templated transcription"/>
    <property type="evidence" value="ECO:0007669"/>
    <property type="project" value="InterPro"/>
</dbReference>
<dbReference type="PRINTS" id="PR00344">
    <property type="entry name" value="BCTRLSENSOR"/>
</dbReference>
<dbReference type="InterPro" id="IPR000700">
    <property type="entry name" value="PAS-assoc_C"/>
</dbReference>
<dbReference type="FunFam" id="3.30.565.10:FF:000010">
    <property type="entry name" value="Sensor histidine kinase RcsC"/>
    <property type="match status" value="1"/>
</dbReference>
<organism evidence="23 24">
    <name type="scientific">Sulfurimonas denitrificans (strain ATCC 33889 / DSM 1251)</name>
    <name type="common">Thiomicrospira denitrificans (strain ATCC 33889 / DSM 1251)</name>
    <dbReference type="NCBI Taxonomy" id="326298"/>
    <lineage>
        <taxon>Bacteria</taxon>
        <taxon>Pseudomonadati</taxon>
        <taxon>Campylobacterota</taxon>
        <taxon>Epsilonproteobacteria</taxon>
        <taxon>Campylobacterales</taxon>
        <taxon>Sulfurimonadaceae</taxon>
        <taxon>Sulfurimonas</taxon>
    </lineage>
</organism>
<protein>
    <recommendedName>
        <fullName evidence="3">histidine kinase</fullName>
        <ecNumber evidence="3">2.7.13.3</ecNumber>
    </recommendedName>
</protein>
<dbReference type="SMART" id="SM00091">
    <property type="entry name" value="PAS"/>
    <property type="match status" value="3"/>
</dbReference>
<evidence type="ECO:0000256" key="11">
    <source>
        <dbReference type="ARBA" id="ARBA00022989"/>
    </source>
</evidence>
<dbReference type="SUPFAM" id="SSF55874">
    <property type="entry name" value="ATPase domain of HSP90 chaperone/DNA topoisomerase II/histidine kinase"/>
    <property type="match status" value="1"/>
</dbReference>
<evidence type="ECO:0000256" key="2">
    <source>
        <dbReference type="ARBA" id="ARBA00004651"/>
    </source>
</evidence>
<dbReference type="SUPFAM" id="SSF47226">
    <property type="entry name" value="Histidine-containing phosphotransfer domain, HPT domain"/>
    <property type="match status" value="1"/>
</dbReference>
<evidence type="ECO:0000259" key="19">
    <source>
        <dbReference type="PROSITE" id="PS50110"/>
    </source>
</evidence>
<dbReference type="SUPFAM" id="SSF47384">
    <property type="entry name" value="Homodimeric domain of signal transducing histidine kinase"/>
    <property type="match status" value="1"/>
</dbReference>